<dbReference type="GO" id="GO:0016491">
    <property type="term" value="F:oxidoreductase activity"/>
    <property type="evidence" value="ECO:0007669"/>
    <property type="project" value="UniProtKB-KW"/>
</dbReference>
<dbReference type="PROSITE" id="PS00061">
    <property type="entry name" value="ADH_SHORT"/>
    <property type="match status" value="1"/>
</dbReference>
<dbReference type="InterPro" id="IPR036291">
    <property type="entry name" value="NAD(P)-bd_dom_sf"/>
</dbReference>
<dbReference type="EMBL" id="QXTF01000002">
    <property type="protein sequence ID" value="RIX29401.1"/>
    <property type="molecule type" value="Genomic_DNA"/>
</dbReference>
<accession>A0A418PZZ5</accession>
<dbReference type="PRINTS" id="PR00081">
    <property type="entry name" value="GDHRDH"/>
</dbReference>
<dbReference type="InterPro" id="IPR002347">
    <property type="entry name" value="SDR_fam"/>
</dbReference>
<protein>
    <submittedName>
        <fullName evidence="3">SDR family oxidoreductase</fullName>
    </submittedName>
</protein>
<gene>
    <name evidence="3" type="ORF">D3M59_08950</name>
</gene>
<dbReference type="Proteomes" id="UP000285023">
    <property type="component" value="Unassembled WGS sequence"/>
</dbReference>
<comment type="caution">
    <text evidence="3">The sequence shown here is derived from an EMBL/GenBank/DDBJ whole genome shotgun (WGS) entry which is preliminary data.</text>
</comment>
<dbReference type="PANTHER" id="PTHR43658">
    <property type="entry name" value="SHORT-CHAIN DEHYDROGENASE/REDUCTASE"/>
    <property type="match status" value="1"/>
</dbReference>
<evidence type="ECO:0000256" key="1">
    <source>
        <dbReference type="ARBA" id="ARBA00023002"/>
    </source>
</evidence>
<dbReference type="PRINTS" id="PR00080">
    <property type="entry name" value="SDRFAMILY"/>
</dbReference>
<keyword evidence="4" id="KW-1185">Reference proteome</keyword>
<sequence length="259" mass="27121">MKIDGTPAVVTGGASGLGEATARALAAKGAKVAIFDRDIEKGEKVAAEIGGIFCEVDVTSDEKVAAAFEKARTAHGQERILVNCAGVANAVKTVGKDKATGELKRYPMHQFELAIGINLVGTFRCIANSAYGMVSAEPMEDGERGVIINTASVAAQDGQIGQAAYSASKGGVLGMALPIARDLMNDGVRVNTILPGVFKTPMVAMMPPNVQDALGAQVPFPKRLGMPEEYARLACFIVENVYLNAEAIRLDGGIRMAPR</sequence>
<dbReference type="PANTHER" id="PTHR43658:SF8">
    <property type="entry name" value="17-BETA-HYDROXYSTEROID DEHYDROGENASE 14-RELATED"/>
    <property type="match status" value="1"/>
</dbReference>
<dbReference type="SUPFAM" id="SSF51735">
    <property type="entry name" value="NAD(P)-binding Rossmann-fold domains"/>
    <property type="match status" value="1"/>
</dbReference>
<dbReference type="RefSeq" id="WP_119533289.1">
    <property type="nucleotide sequence ID" value="NZ_QXTF01000002.1"/>
</dbReference>
<proteinExistence type="inferred from homology"/>
<name>A0A418PZZ5_9SPHN</name>
<reference evidence="3 4" key="1">
    <citation type="submission" date="2018-09" db="EMBL/GenBank/DDBJ databases">
        <title>Sphingomonas sp. DAC4.</title>
        <authorList>
            <person name="Seo T."/>
        </authorList>
    </citation>
    <scope>NUCLEOTIDE SEQUENCE [LARGE SCALE GENOMIC DNA]</scope>
    <source>
        <strain evidence="3 4">DAC4</strain>
    </source>
</reference>
<dbReference type="AlphaFoldDB" id="A0A418PZZ5"/>
<dbReference type="OrthoDB" id="9795647at2"/>
<organism evidence="3 4">
    <name type="scientific">Sphingomonas edaphi</name>
    <dbReference type="NCBI Taxonomy" id="2315689"/>
    <lineage>
        <taxon>Bacteria</taxon>
        <taxon>Pseudomonadati</taxon>
        <taxon>Pseudomonadota</taxon>
        <taxon>Alphaproteobacteria</taxon>
        <taxon>Sphingomonadales</taxon>
        <taxon>Sphingomonadaceae</taxon>
        <taxon>Sphingomonas</taxon>
    </lineage>
</organism>
<keyword evidence="1" id="KW-0560">Oxidoreductase</keyword>
<evidence type="ECO:0000256" key="2">
    <source>
        <dbReference type="RuleBase" id="RU000363"/>
    </source>
</evidence>
<dbReference type="Gene3D" id="3.40.50.720">
    <property type="entry name" value="NAD(P)-binding Rossmann-like Domain"/>
    <property type="match status" value="1"/>
</dbReference>
<dbReference type="InterPro" id="IPR020904">
    <property type="entry name" value="Sc_DH/Rdtase_CS"/>
</dbReference>
<evidence type="ECO:0000313" key="3">
    <source>
        <dbReference type="EMBL" id="RIX29401.1"/>
    </source>
</evidence>
<evidence type="ECO:0000313" key="4">
    <source>
        <dbReference type="Proteomes" id="UP000285023"/>
    </source>
</evidence>
<comment type="similarity">
    <text evidence="2">Belongs to the short-chain dehydrogenases/reductases (SDR) family.</text>
</comment>
<dbReference type="Pfam" id="PF00106">
    <property type="entry name" value="adh_short"/>
    <property type="match status" value="1"/>
</dbReference>